<feature type="transmembrane region" description="Helical" evidence="7">
    <location>
        <begin position="24"/>
        <end position="50"/>
    </location>
</feature>
<dbReference type="Gene3D" id="1.20.1250.20">
    <property type="entry name" value="MFS general substrate transporter like domains"/>
    <property type="match status" value="1"/>
</dbReference>
<dbReference type="PROSITE" id="PS00217">
    <property type="entry name" value="SUGAR_TRANSPORT_2"/>
    <property type="match status" value="1"/>
</dbReference>
<evidence type="ECO:0000256" key="1">
    <source>
        <dbReference type="ARBA" id="ARBA00004141"/>
    </source>
</evidence>
<dbReference type="CDD" id="cd17365">
    <property type="entry name" value="MFS_PcaK_like"/>
    <property type="match status" value="1"/>
</dbReference>
<evidence type="ECO:0000256" key="7">
    <source>
        <dbReference type="SAM" id="Phobius"/>
    </source>
</evidence>
<evidence type="ECO:0000256" key="6">
    <source>
        <dbReference type="ARBA" id="ARBA00023136"/>
    </source>
</evidence>
<dbReference type="Pfam" id="PF07690">
    <property type="entry name" value="MFS_1"/>
    <property type="match status" value="1"/>
</dbReference>
<comment type="similarity">
    <text evidence="2">Belongs to the major facilitator superfamily. Sugar transporter (TC 2.A.1.1) family.</text>
</comment>
<feature type="transmembrane region" description="Helical" evidence="7">
    <location>
        <begin position="268"/>
        <end position="285"/>
    </location>
</feature>
<comment type="subcellular location">
    <subcellularLocation>
        <location evidence="1">Membrane</location>
        <topology evidence="1">Multi-pass membrane protein</topology>
    </subcellularLocation>
</comment>
<accession>A0A9J6RRM0</accession>
<dbReference type="GO" id="GO:0016020">
    <property type="term" value="C:membrane"/>
    <property type="evidence" value="ECO:0007669"/>
    <property type="project" value="UniProtKB-SubCell"/>
</dbReference>
<feature type="transmembrane region" description="Helical" evidence="7">
    <location>
        <begin position="178"/>
        <end position="201"/>
    </location>
</feature>
<feature type="transmembrane region" description="Helical" evidence="7">
    <location>
        <begin position="392"/>
        <end position="416"/>
    </location>
</feature>
<proteinExistence type="inferred from homology"/>
<sequence length="445" mass="47491">MTAQCANFSVKDVIDNGRVSYQQLLVVFLCLVFNMLDGFDITAMAVTANAVGIEMQIAEDKLGLVFSFSLAGMMLGAMFLASFSDVFGRRTLVILCLFVIGLSVLATAYANSLAALIALRFISGLGAGAMLASQATLASEYSANKYRALAVAVVTAGYPLGAMMTGLVAGYIVPDFGWRGMFILGGVVTLAMAVLACLLLPESLQFLCEKRPPNALLKVNKILARFSVAPLTQLPEIDKTTATMAGTGRDSVLSNMSKLLALEYRSKTLILWSSFFMCVCSMYFLMSWTPKLMVNAGYSAQIGNYAFSLFNFGGVLGIFILGALATRWMLTTLVCLFSLSAFSLMLLFALAPANTTVLLALIFLIGVTLQGGFTGLYATAAKLYPTKIRSTGVGWAIGLGRLGAVFGPAIAGYMIASQVTMAMSFMVFAVPMLISGLLAYCLRIR</sequence>
<feature type="transmembrane region" description="Helical" evidence="7">
    <location>
        <begin position="422"/>
        <end position="442"/>
    </location>
</feature>
<feature type="transmembrane region" description="Helical" evidence="7">
    <location>
        <begin position="305"/>
        <end position="325"/>
    </location>
</feature>
<dbReference type="PANTHER" id="PTHR23511:SF34">
    <property type="entry name" value="SYNAPTIC VESICLE GLYCOPROTEIN 2"/>
    <property type="match status" value="1"/>
</dbReference>
<keyword evidence="3" id="KW-0813">Transport</keyword>
<evidence type="ECO:0000313" key="10">
    <source>
        <dbReference type="Proteomes" id="UP001069090"/>
    </source>
</evidence>
<name>A0A9J6RRM0_9GAMM</name>
<feature type="transmembrane region" description="Helical" evidence="7">
    <location>
        <begin position="117"/>
        <end position="137"/>
    </location>
</feature>
<evidence type="ECO:0000313" key="9">
    <source>
        <dbReference type="EMBL" id="MCZ0866929.1"/>
    </source>
</evidence>
<keyword evidence="4 7" id="KW-0812">Transmembrane</keyword>
<dbReference type="Proteomes" id="UP001069090">
    <property type="component" value="Unassembled WGS sequence"/>
</dbReference>
<feature type="transmembrane region" description="Helical" evidence="7">
    <location>
        <begin position="62"/>
        <end position="80"/>
    </location>
</feature>
<dbReference type="AlphaFoldDB" id="A0A9J6RRM0"/>
<dbReference type="InterPro" id="IPR020846">
    <property type="entry name" value="MFS_dom"/>
</dbReference>
<dbReference type="SUPFAM" id="SSF103473">
    <property type="entry name" value="MFS general substrate transporter"/>
    <property type="match status" value="1"/>
</dbReference>
<dbReference type="EMBL" id="JAPTGG010000018">
    <property type="protein sequence ID" value="MCZ0866929.1"/>
    <property type="molecule type" value="Genomic_DNA"/>
</dbReference>
<dbReference type="GO" id="GO:0022857">
    <property type="term" value="F:transmembrane transporter activity"/>
    <property type="evidence" value="ECO:0007669"/>
    <property type="project" value="InterPro"/>
</dbReference>
<evidence type="ECO:0000256" key="5">
    <source>
        <dbReference type="ARBA" id="ARBA00022989"/>
    </source>
</evidence>
<dbReference type="RefSeq" id="WP_258332879.1">
    <property type="nucleotide sequence ID" value="NZ_JAPTGG010000018.1"/>
</dbReference>
<evidence type="ECO:0000259" key="8">
    <source>
        <dbReference type="PROSITE" id="PS50850"/>
    </source>
</evidence>
<evidence type="ECO:0000256" key="3">
    <source>
        <dbReference type="ARBA" id="ARBA00022448"/>
    </source>
</evidence>
<dbReference type="PROSITE" id="PS50850">
    <property type="entry name" value="MFS"/>
    <property type="match status" value="1"/>
</dbReference>
<evidence type="ECO:0000256" key="2">
    <source>
        <dbReference type="ARBA" id="ARBA00010992"/>
    </source>
</evidence>
<protein>
    <submittedName>
        <fullName evidence="9">MFS transporter</fullName>
    </submittedName>
</protein>
<keyword evidence="6 7" id="KW-0472">Membrane</keyword>
<gene>
    <name evidence="9" type="ORF">O0V09_17115</name>
</gene>
<comment type="caution">
    <text evidence="9">The sequence shown here is derived from an EMBL/GenBank/DDBJ whole genome shotgun (WGS) entry which is preliminary data.</text>
</comment>
<dbReference type="InterPro" id="IPR036259">
    <property type="entry name" value="MFS_trans_sf"/>
</dbReference>
<feature type="transmembrane region" description="Helical" evidence="7">
    <location>
        <begin position="149"/>
        <end position="172"/>
    </location>
</feature>
<keyword evidence="5 7" id="KW-1133">Transmembrane helix</keyword>
<feature type="domain" description="Major facilitator superfamily (MFS) profile" evidence="8">
    <location>
        <begin position="26"/>
        <end position="445"/>
    </location>
</feature>
<organism evidence="9 10">
    <name type="scientific">Dasania phycosphaerae</name>
    <dbReference type="NCBI Taxonomy" id="2950436"/>
    <lineage>
        <taxon>Bacteria</taxon>
        <taxon>Pseudomonadati</taxon>
        <taxon>Pseudomonadota</taxon>
        <taxon>Gammaproteobacteria</taxon>
        <taxon>Cellvibrionales</taxon>
        <taxon>Spongiibacteraceae</taxon>
        <taxon>Dasania</taxon>
    </lineage>
</organism>
<feature type="transmembrane region" description="Helical" evidence="7">
    <location>
        <begin position="357"/>
        <end position="380"/>
    </location>
</feature>
<keyword evidence="10" id="KW-1185">Reference proteome</keyword>
<reference evidence="9 10" key="1">
    <citation type="submission" date="2022-12" db="EMBL/GenBank/DDBJ databases">
        <title>Dasania phycosphaerae sp. nov., isolated from particulate material of the south coast of Korea.</title>
        <authorList>
            <person name="Jiang Y."/>
        </authorList>
    </citation>
    <scope>NUCLEOTIDE SEQUENCE [LARGE SCALE GENOMIC DNA]</scope>
    <source>
        <strain evidence="9 10">GY-19</strain>
    </source>
</reference>
<evidence type="ECO:0000256" key="4">
    <source>
        <dbReference type="ARBA" id="ARBA00022692"/>
    </source>
</evidence>
<feature type="transmembrane region" description="Helical" evidence="7">
    <location>
        <begin position="332"/>
        <end position="351"/>
    </location>
</feature>
<dbReference type="InterPro" id="IPR011701">
    <property type="entry name" value="MFS"/>
</dbReference>
<dbReference type="PANTHER" id="PTHR23511">
    <property type="entry name" value="SYNAPTIC VESICLE GLYCOPROTEIN 2"/>
    <property type="match status" value="1"/>
</dbReference>
<dbReference type="InterPro" id="IPR005829">
    <property type="entry name" value="Sugar_transporter_CS"/>
</dbReference>
<feature type="transmembrane region" description="Helical" evidence="7">
    <location>
        <begin position="92"/>
        <end position="111"/>
    </location>
</feature>